<dbReference type="Pfam" id="PF08818">
    <property type="entry name" value="DUF1801"/>
    <property type="match status" value="1"/>
</dbReference>
<proteinExistence type="predicted"/>
<feature type="domain" description="YdhG-like" evidence="1">
    <location>
        <begin position="26"/>
        <end position="128"/>
    </location>
</feature>
<evidence type="ECO:0000313" key="3">
    <source>
        <dbReference type="Proteomes" id="UP000050501"/>
    </source>
</evidence>
<dbReference type="STRING" id="229921.ADN01_00415"/>
<dbReference type="Proteomes" id="UP000050501">
    <property type="component" value="Unassembled WGS sequence"/>
</dbReference>
<evidence type="ECO:0000313" key="2">
    <source>
        <dbReference type="EMBL" id="KPL91784.1"/>
    </source>
</evidence>
<reference evidence="2 3" key="1">
    <citation type="submission" date="2015-07" db="EMBL/GenBank/DDBJ databases">
        <title>Genome sequence of Levilinea saccharolytica DSM 16555.</title>
        <authorList>
            <person name="Hemp J."/>
            <person name="Ward L.M."/>
            <person name="Pace L.A."/>
            <person name="Fischer W.W."/>
        </authorList>
    </citation>
    <scope>NUCLEOTIDE SEQUENCE [LARGE SCALE GENOMIC DNA]</scope>
    <source>
        <strain evidence="2 3">KIBI-1</strain>
    </source>
</reference>
<gene>
    <name evidence="2" type="ORF">ADN01_00415</name>
</gene>
<accession>A0A0P6Y285</accession>
<protein>
    <recommendedName>
        <fullName evidence="1">YdhG-like domain-containing protein</fullName>
    </recommendedName>
</protein>
<dbReference type="PATRIC" id="fig|229921.5.peg.3449"/>
<dbReference type="InterPro" id="IPR014922">
    <property type="entry name" value="YdhG-like"/>
</dbReference>
<sequence length="139" mass="15398">MAENKTKPTSASVDDFIANIENSRRRTDALAALKIYQEITGLPPVMWGPSIIGFGSLHYVYETGREGDMPAAAFSPRIASLTFYVGDQFEGAEKLYALLGKFKKSVACLYINKLEDVNLNVLTEIIARDYRANSPQKSD</sequence>
<comment type="caution">
    <text evidence="2">The sequence shown here is derived from an EMBL/GenBank/DDBJ whole genome shotgun (WGS) entry which is preliminary data.</text>
</comment>
<dbReference type="EMBL" id="LGCM01000002">
    <property type="protein sequence ID" value="KPL91784.1"/>
    <property type="molecule type" value="Genomic_DNA"/>
</dbReference>
<dbReference type="AlphaFoldDB" id="A0A0P6Y285"/>
<dbReference type="OrthoDB" id="5951444at2"/>
<dbReference type="RefSeq" id="WP_062418002.1">
    <property type="nucleotide sequence ID" value="NZ_DF967974.1"/>
</dbReference>
<keyword evidence="3" id="KW-1185">Reference proteome</keyword>
<organism evidence="2 3">
    <name type="scientific">Levilinea saccharolytica</name>
    <dbReference type="NCBI Taxonomy" id="229921"/>
    <lineage>
        <taxon>Bacteria</taxon>
        <taxon>Bacillati</taxon>
        <taxon>Chloroflexota</taxon>
        <taxon>Anaerolineae</taxon>
        <taxon>Anaerolineales</taxon>
        <taxon>Anaerolineaceae</taxon>
        <taxon>Levilinea</taxon>
    </lineage>
</organism>
<evidence type="ECO:0000259" key="1">
    <source>
        <dbReference type="Pfam" id="PF08818"/>
    </source>
</evidence>
<name>A0A0P6Y285_9CHLR</name>